<reference evidence="1 2" key="1">
    <citation type="submission" date="2015-07" db="EMBL/GenBank/DDBJ databases">
        <title>The genome of Melipona quadrifasciata.</title>
        <authorList>
            <person name="Pan H."/>
            <person name="Kapheim K."/>
        </authorList>
    </citation>
    <scope>NUCLEOTIDE SEQUENCE [LARGE SCALE GENOMIC DNA]</scope>
    <source>
        <strain evidence="1">0111107301</strain>
        <tissue evidence="1">Whole body</tissue>
    </source>
</reference>
<evidence type="ECO:0000313" key="2">
    <source>
        <dbReference type="Proteomes" id="UP000053105"/>
    </source>
</evidence>
<organism evidence="1 2">
    <name type="scientific">Melipona quadrifasciata</name>
    <dbReference type="NCBI Taxonomy" id="166423"/>
    <lineage>
        <taxon>Eukaryota</taxon>
        <taxon>Metazoa</taxon>
        <taxon>Ecdysozoa</taxon>
        <taxon>Arthropoda</taxon>
        <taxon>Hexapoda</taxon>
        <taxon>Insecta</taxon>
        <taxon>Pterygota</taxon>
        <taxon>Neoptera</taxon>
        <taxon>Endopterygota</taxon>
        <taxon>Hymenoptera</taxon>
        <taxon>Apocrita</taxon>
        <taxon>Aculeata</taxon>
        <taxon>Apoidea</taxon>
        <taxon>Anthophila</taxon>
        <taxon>Apidae</taxon>
        <taxon>Melipona</taxon>
    </lineage>
</organism>
<keyword evidence="2" id="KW-1185">Reference proteome</keyword>
<dbReference type="OrthoDB" id="7699032at2759"/>
<gene>
    <name evidence="1" type="ORF">WN51_12526</name>
</gene>
<sequence>MDCVFKYASGTSILIGAHMNRKEVYERIYDKGSLSGDRGSLKDSITSTELALAVATAGTYVKQKRYGGAHSYDLYGSSVLQQLPERLLLQIGSWSDISPRGSTCCMPATGPLGSSPPPPRNYGVQKYNQLKYVEVKMREASKRLSVAGISRIMHLVKKAKRSAWSDINVKVDELISLRMIDNKVKKFIFTDKTKATSDFLCYDGEYEEQVILMIAKNENLSGRIDEFEKLLVQRKVMGRMRVAGKDVARSG</sequence>
<protein>
    <submittedName>
        <fullName evidence="1">Uncharacterized protein</fullName>
    </submittedName>
</protein>
<dbReference type="AlphaFoldDB" id="A0A0M9A539"/>
<name>A0A0M9A539_9HYME</name>
<accession>A0A0M9A539</accession>
<proteinExistence type="predicted"/>
<dbReference type="Proteomes" id="UP000053105">
    <property type="component" value="Unassembled WGS sequence"/>
</dbReference>
<dbReference type="EMBL" id="KQ435755">
    <property type="protein sequence ID" value="KOX76039.1"/>
    <property type="molecule type" value="Genomic_DNA"/>
</dbReference>
<evidence type="ECO:0000313" key="1">
    <source>
        <dbReference type="EMBL" id="KOX76039.1"/>
    </source>
</evidence>